<evidence type="ECO:0000256" key="1">
    <source>
        <dbReference type="SAM" id="SignalP"/>
    </source>
</evidence>
<dbReference type="AlphaFoldDB" id="A0A517MHH2"/>
<evidence type="ECO:0000313" key="2">
    <source>
        <dbReference type="EMBL" id="QDS94319.1"/>
    </source>
</evidence>
<name>A0A517MHH2_9BACT</name>
<dbReference type="Proteomes" id="UP000320672">
    <property type="component" value="Chromosome"/>
</dbReference>
<evidence type="ECO:0000313" key="3">
    <source>
        <dbReference type="Proteomes" id="UP000320672"/>
    </source>
</evidence>
<gene>
    <name evidence="2" type="ORF">FF011L_30980</name>
</gene>
<organism evidence="2 3">
    <name type="scientific">Roseimaritima multifibrata</name>
    <dbReference type="NCBI Taxonomy" id="1930274"/>
    <lineage>
        <taxon>Bacteria</taxon>
        <taxon>Pseudomonadati</taxon>
        <taxon>Planctomycetota</taxon>
        <taxon>Planctomycetia</taxon>
        <taxon>Pirellulales</taxon>
        <taxon>Pirellulaceae</taxon>
        <taxon>Roseimaritima</taxon>
    </lineage>
</organism>
<protein>
    <submittedName>
        <fullName evidence="2">Uncharacterized protein</fullName>
    </submittedName>
</protein>
<feature type="chain" id="PRO_5022057664" evidence="1">
    <location>
        <begin position="32"/>
        <end position="375"/>
    </location>
</feature>
<dbReference type="EMBL" id="CP036262">
    <property type="protein sequence ID" value="QDS94319.1"/>
    <property type="molecule type" value="Genomic_DNA"/>
</dbReference>
<sequence precursor="true">MSVLRFAACHHLMAMLAPLSLGLLLSSSISAAAPGMTPGPVEIQSIGPMTFAEDHVLLVGDPKAATVYAIEIEPTAETAAQPQAAYQIENVAQAIAAAAQTEESNVSLGDMAADAKSQTVVLSALVGGKVKLFRIQPDGAVSAIQTDKIPHAKKELPNPPADEMTGQGRRQRNLRLESITDLAFFDGKVLVSGASAGEAKSAVREFPFPFGENSLITNVEIFHAAHGRVEDSTIRTFVPMTIEGSPSLLAGFTCTPLVRFPIAKMRGEQKIRGTTVAELGNRNVPLDLIVYEQGDKQYLLMTNSARGVMKISTDQLGDDEGLTQPVRGGGTAGQAFEQVNDWNDIVQMDKFSDSQAVILTGKPDGVQKLSVVDLP</sequence>
<reference evidence="2 3" key="1">
    <citation type="submission" date="2019-02" db="EMBL/GenBank/DDBJ databases">
        <title>Deep-cultivation of Planctomycetes and their phenomic and genomic characterization uncovers novel biology.</title>
        <authorList>
            <person name="Wiegand S."/>
            <person name="Jogler M."/>
            <person name="Boedeker C."/>
            <person name="Pinto D."/>
            <person name="Vollmers J."/>
            <person name="Rivas-Marin E."/>
            <person name="Kohn T."/>
            <person name="Peeters S.H."/>
            <person name="Heuer A."/>
            <person name="Rast P."/>
            <person name="Oberbeckmann S."/>
            <person name="Bunk B."/>
            <person name="Jeske O."/>
            <person name="Meyerdierks A."/>
            <person name="Storesund J.E."/>
            <person name="Kallscheuer N."/>
            <person name="Luecker S."/>
            <person name="Lage O.M."/>
            <person name="Pohl T."/>
            <person name="Merkel B.J."/>
            <person name="Hornburger P."/>
            <person name="Mueller R.-W."/>
            <person name="Bruemmer F."/>
            <person name="Labrenz M."/>
            <person name="Spormann A.M."/>
            <person name="Op den Camp H."/>
            <person name="Overmann J."/>
            <person name="Amann R."/>
            <person name="Jetten M.S.M."/>
            <person name="Mascher T."/>
            <person name="Medema M.H."/>
            <person name="Devos D.P."/>
            <person name="Kaster A.-K."/>
            <person name="Ovreas L."/>
            <person name="Rohde M."/>
            <person name="Galperin M.Y."/>
            <person name="Jogler C."/>
        </authorList>
    </citation>
    <scope>NUCLEOTIDE SEQUENCE [LARGE SCALE GENOMIC DNA]</scope>
    <source>
        <strain evidence="2 3">FF011L</strain>
    </source>
</reference>
<dbReference type="KEGG" id="rml:FF011L_30980"/>
<keyword evidence="1" id="KW-0732">Signal</keyword>
<feature type="signal peptide" evidence="1">
    <location>
        <begin position="1"/>
        <end position="31"/>
    </location>
</feature>
<dbReference type="OrthoDB" id="237405at2"/>
<proteinExistence type="predicted"/>
<keyword evidence="3" id="KW-1185">Reference proteome</keyword>
<accession>A0A517MHH2</accession>
<dbReference type="RefSeq" id="WP_145352357.1">
    <property type="nucleotide sequence ID" value="NZ_CP036262.1"/>
</dbReference>